<feature type="non-terminal residue" evidence="1">
    <location>
        <position position="81"/>
    </location>
</feature>
<feature type="non-terminal residue" evidence="1">
    <location>
        <position position="1"/>
    </location>
</feature>
<evidence type="ECO:0000313" key="1">
    <source>
        <dbReference type="EMBL" id="MDO6425240.1"/>
    </source>
</evidence>
<comment type="caution">
    <text evidence="1">The sequence shown here is derived from an EMBL/GenBank/DDBJ whole genome shotgun (WGS) entry which is preliminary data.</text>
</comment>
<dbReference type="RefSeq" id="WP_303494703.1">
    <property type="nucleotide sequence ID" value="NZ_JAUOPB010000475.1"/>
</dbReference>
<accession>A0AAW7XDG5</accession>
<evidence type="ECO:0000313" key="2">
    <source>
        <dbReference type="Proteomes" id="UP001169760"/>
    </source>
</evidence>
<name>A0AAW7XDG5_9GAMM</name>
<proteinExistence type="predicted"/>
<sequence length="81" mass="9518">GQDDYSDKAISYINIINDSYFSEITKALAKTNYIEAGKVYEKYYKTVPERRDVLRMVLYCYQNAKDNDKIAEVLHQLLKLD</sequence>
<gene>
    <name evidence="1" type="ORF">Q4521_22375</name>
</gene>
<dbReference type="Proteomes" id="UP001169760">
    <property type="component" value="Unassembled WGS sequence"/>
</dbReference>
<organism evidence="1 2">
    <name type="scientific">Saccharophagus degradans</name>
    <dbReference type="NCBI Taxonomy" id="86304"/>
    <lineage>
        <taxon>Bacteria</taxon>
        <taxon>Pseudomonadati</taxon>
        <taxon>Pseudomonadota</taxon>
        <taxon>Gammaproteobacteria</taxon>
        <taxon>Cellvibrionales</taxon>
        <taxon>Cellvibrionaceae</taxon>
        <taxon>Saccharophagus</taxon>
    </lineage>
</organism>
<dbReference type="AlphaFoldDB" id="A0AAW7XDG5"/>
<dbReference type="EMBL" id="JAUOPB010000475">
    <property type="protein sequence ID" value="MDO6425240.1"/>
    <property type="molecule type" value="Genomic_DNA"/>
</dbReference>
<protein>
    <submittedName>
        <fullName evidence="1">Uncharacterized protein</fullName>
    </submittedName>
</protein>
<reference evidence="1" key="1">
    <citation type="submission" date="2023-07" db="EMBL/GenBank/DDBJ databases">
        <title>Genome content predicts the carbon catabolic preferences of heterotrophic bacteria.</title>
        <authorList>
            <person name="Gralka M."/>
        </authorList>
    </citation>
    <scope>NUCLEOTIDE SEQUENCE</scope>
    <source>
        <strain evidence="1">I3M17_2</strain>
    </source>
</reference>